<dbReference type="EMBL" id="CACTIH010000454">
    <property type="protein sequence ID" value="CAA2960867.1"/>
    <property type="molecule type" value="Genomic_DNA"/>
</dbReference>
<name>A0A8S0Q204_OLEEU</name>
<comment type="caution">
    <text evidence="1">The sequence shown here is derived from an EMBL/GenBank/DDBJ whole genome shotgun (WGS) entry which is preliminary data.</text>
</comment>
<dbReference type="AlphaFoldDB" id="A0A8S0Q204"/>
<sequence length="108" mass="12767">MDLQMCISMFSYRRFGCWLIDSNTYINWDWDTGHPSRWLIQRREKGQTCTILRRDEEQRSGALGMAWWAEVELANKFSRTMGLDNPPANSKLVLSKMDLRNIRGLHSR</sequence>
<dbReference type="GO" id="GO:0004386">
    <property type="term" value="F:helicase activity"/>
    <property type="evidence" value="ECO:0007669"/>
    <property type="project" value="UniProtKB-KW"/>
</dbReference>
<reference evidence="1 2" key="1">
    <citation type="submission" date="2019-12" db="EMBL/GenBank/DDBJ databases">
        <authorList>
            <person name="Alioto T."/>
            <person name="Alioto T."/>
            <person name="Gomez Garrido J."/>
        </authorList>
    </citation>
    <scope>NUCLEOTIDE SEQUENCE [LARGE SCALE GENOMIC DNA]</scope>
</reference>
<organism evidence="1 2">
    <name type="scientific">Olea europaea subsp. europaea</name>
    <dbReference type="NCBI Taxonomy" id="158383"/>
    <lineage>
        <taxon>Eukaryota</taxon>
        <taxon>Viridiplantae</taxon>
        <taxon>Streptophyta</taxon>
        <taxon>Embryophyta</taxon>
        <taxon>Tracheophyta</taxon>
        <taxon>Spermatophyta</taxon>
        <taxon>Magnoliopsida</taxon>
        <taxon>eudicotyledons</taxon>
        <taxon>Gunneridae</taxon>
        <taxon>Pentapetalae</taxon>
        <taxon>asterids</taxon>
        <taxon>lamiids</taxon>
        <taxon>Lamiales</taxon>
        <taxon>Oleaceae</taxon>
        <taxon>Oleeae</taxon>
        <taxon>Olea</taxon>
    </lineage>
</organism>
<keyword evidence="1" id="KW-0378">Hydrolase</keyword>
<keyword evidence="2" id="KW-1185">Reference proteome</keyword>
<dbReference type="Gramene" id="OE9A087176T1">
    <property type="protein sequence ID" value="OE9A087176C1"/>
    <property type="gene ID" value="OE9A087176"/>
</dbReference>
<keyword evidence="1" id="KW-0067">ATP-binding</keyword>
<gene>
    <name evidence="1" type="ORF">OLEA9_A087176</name>
</gene>
<accession>A0A8S0Q204</accession>
<evidence type="ECO:0000313" key="2">
    <source>
        <dbReference type="Proteomes" id="UP000594638"/>
    </source>
</evidence>
<keyword evidence="1" id="KW-0547">Nucleotide-binding</keyword>
<keyword evidence="1" id="KW-0347">Helicase</keyword>
<protein>
    <submittedName>
        <fullName evidence="1">DEAD-box ATP-dependent RNA helicase 31-like</fullName>
    </submittedName>
</protein>
<dbReference type="OrthoDB" id="1704552at2759"/>
<evidence type="ECO:0000313" key="1">
    <source>
        <dbReference type="EMBL" id="CAA2960867.1"/>
    </source>
</evidence>
<dbReference type="Proteomes" id="UP000594638">
    <property type="component" value="Unassembled WGS sequence"/>
</dbReference>
<proteinExistence type="predicted"/>